<evidence type="ECO:0000256" key="4">
    <source>
        <dbReference type="ARBA" id="ARBA00023235"/>
    </source>
</evidence>
<dbReference type="SUPFAM" id="SSF51604">
    <property type="entry name" value="Enolase C-terminal domain-like"/>
    <property type="match status" value="1"/>
</dbReference>
<dbReference type="Pfam" id="PF13378">
    <property type="entry name" value="MR_MLE_C"/>
    <property type="match status" value="1"/>
</dbReference>
<dbReference type="InterPro" id="IPR013342">
    <property type="entry name" value="Mandelate_racemase_C"/>
</dbReference>
<dbReference type="SFLD" id="SFLDS00001">
    <property type="entry name" value="Enolase"/>
    <property type="match status" value="1"/>
</dbReference>
<proteinExistence type="inferred from homology"/>
<dbReference type="SFLD" id="SFLDG00180">
    <property type="entry name" value="muconate_cycloisomerase"/>
    <property type="match status" value="1"/>
</dbReference>
<accession>M8BZH1</accession>
<comment type="cofactor">
    <cofactor evidence="6 7">
        <name>Mg(2+)</name>
        <dbReference type="ChEBI" id="CHEBI:18420"/>
    </cofactor>
    <text evidence="6 7">Binds 1 Mg(2+) ion per subunit.</text>
</comment>
<dbReference type="EC" id="5.1.1.-" evidence="7"/>
<evidence type="ECO:0000256" key="3">
    <source>
        <dbReference type="ARBA" id="ARBA00022842"/>
    </source>
</evidence>
<dbReference type="PANTHER" id="PTHR48073">
    <property type="entry name" value="O-SUCCINYLBENZOATE SYNTHASE-RELATED"/>
    <property type="match status" value="1"/>
</dbReference>
<feature type="active site" description="Proton acceptor; specific for (R)-substrate epimerization" evidence="5">
    <location>
        <position position="197"/>
    </location>
</feature>
<name>M8BZH1_AEGTA</name>
<keyword evidence="4 7" id="KW-0413">Isomerase</keyword>
<keyword evidence="3 6" id="KW-0460">Magnesium</keyword>
<dbReference type="ExpressionAtlas" id="M8BZH1">
    <property type="expression patterns" value="baseline"/>
</dbReference>
<dbReference type="InterPro" id="IPR029065">
    <property type="entry name" value="Enolase_C-like"/>
</dbReference>
<dbReference type="SMART" id="SM00922">
    <property type="entry name" value="MR_MLE"/>
    <property type="match status" value="1"/>
</dbReference>
<keyword evidence="2 6" id="KW-0479">Metal-binding</keyword>
<feature type="binding site" evidence="6">
    <location>
        <position position="224"/>
    </location>
    <ligand>
        <name>Mg(2+)</name>
        <dbReference type="ChEBI" id="CHEBI:18420"/>
    </ligand>
</feature>
<evidence type="ECO:0000256" key="5">
    <source>
        <dbReference type="PIRSR" id="PIRSR634603-1"/>
    </source>
</evidence>
<dbReference type="AlphaFoldDB" id="M8BZH1"/>
<dbReference type="InterPro" id="IPR029017">
    <property type="entry name" value="Enolase-like_N"/>
</dbReference>
<feature type="domain" description="Mandelate racemase/muconate lactonizing enzyme C-terminal" evidence="8">
    <location>
        <begin position="176"/>
        <end position="269"/>
    </location>
</feature>
<sequence>MTLCFLFSGTVGNLASRIPHRTVLDSLLAHLGLSPAQYKRVVHEEGKIRVTVFYNTSTIDLGGPISDTSVPGLYCTDDEAAEDTAAIKAQRRAERLLRQLEESKTNNMRLARGSCEAVPVKYIDKADELRHLLARAGVEMAVIDAVANSIRIPLWRLFGGASNTVTTDMTIPIVTPNEAAQLAAKYRGQGFQTLKLKVGKNLNSDIEVLKAIRLVHPDCSFILDANQGYTANQAIEVLDRLNEMGVTPVLFEQPVHRDDWQGLREVSVAAMEKHRVAVAADESCRGLHDAQKIIHGNLAHVINIKLAKLGVLGALEVIDAARKAGIALMIGGMIETRIAMGFAGHLAAGLGCFSFIDLDAPLLLSEDPVYGGYEASGPVYKFKNARGHGGFLHLDNNNGWAVDRNVQKSSLAGIVAVV</sequence>
<dbReference type="InterPro" id="IPR036849">
    <property type="entry name" value="Enolase-like_C_sf"/>
</dbReference>
<dbReference type="Gene3D" id="3.20.20.120">
    <property type="entry name" value="Enolase-like C-terminal domain"/>
    <property type="match status" value="1"/>
</dbReference>
<organism evidence="9">
    <name type="scientific">Aegilops tauschii</name>
    <name type="common">Tausch's goatgrass</name>
    <name type="synonym">Aegilops squarrosa</name>
    <dbReference type="NCBI Taxonomy" id="37682"/>
    <lineage>
        <taxon>Eukaryota</taxon>
        <taxon>Viridiplantae</taxon>
        <taxon>Streptophyta</taxon>
        <taxon>Embryophyta</taxon>
        <taxon>Tracheophyta</taxon>
        <taxon>Spermatophyta</taxon>
        <taxon>Magnoliopsida</taxon>
        <taxon>Liliopsida</taxon>
        <taxon>Poales</taxon>
        <taxon>Poaceae</taxon>
        <taxon>BOP clade</taxon>
        <taxon>Pooideae</taxon>
        <taxon>Triticodae</taxon>
        <taxon>Triticeae</taxon>
        <taxon>Triticinae</taxon>
        <taxon>Aegilops</taxon>
    </lineage>
</organism>
<dbReference type="EnsemblPlants" id="EMT27364">
    <property type="protein sequence ID" value="EMT27364"/>
    <property type="gene ID" value="F775_15599"/>
</dbReference>
<dbReference type="PANTHER" id="PTHR48073:SF2">
    <property type="entry name" value="O-SUCCINYLBENZOATE SYNTHASE"/>
    <property type="match status" value="1"/>
</dbReference>
<feature type="binding site" evidence="6">
    <location>
        <position position="281"/>
    </location>
    <ligand>
        <name>Mg(2+)</name>
        <dbReference type="ChEBI" id="CHEBI:18420"/>
    </ligand>
</feature>
<dbReference type="SUPFAM" id="SSF54826">
    <property type="entry name" value="Enolase N-terminal domain-like"/>
    <property type="match status" value="1"/>
</dbReference>
<dbReference type="GO" id="GO:0016855">
    <property type="term" value="F:racemase and epimerase activity, acting on amino acids and derivatives"/>
    <property type="evidence" value="ECO:0007669"/>
    <property type="project" value="UniProtKB-UniRule"/>
</dbReference>
<evidence type="ECO:0000256" key="1">
    <source>
        <dbReference type="ARBA" id="ARBA00008031"/>
    </source>
</evidence>
<evidence type="ECO:0000256" key="6">
    <source>
        <dbReference type="PIRSR" id="PIRSR634603-3"/>
    </source>
</evidence>
<feature type="active site" description="Proton acceptor; specific for (S)-substrate epimerization" evidence="5">
    <location>
        <position position="305"/>
    </location>
</feature>
<evidence type="ECO:0000256" key="2">
    <source>
        <dbReference type="ARBA" id="ARBA00022723"/>
    </source>
</evidence>
<evidence type="ECO:0000256" key="7">
    <source>
        <dbReference type="RuleBase" id="RU366006"/>
    </source>
</evidence>
<comment type="similarity">
    <text evidence="1 7">Belongs to the mandelate racemase/muconate lactonizing enzyme family.</text>
</comment>
<dbReference type="CDD" id="cd03319">
    <property type="entry name" value="L-Ala-DL-Glu_epimerase"/>
    <property type="match status" value="1"/>
</dbReference>
<dbReference type="Gene3D" id="3.30.390.10">
    <property type="entry name" value="Enolase-like, N-terminal domain"/>
    <property type="match status" value="1"/>
</dbReference>
<evidence type="ECO:0000259" key="8">
    <source>
        <dbReference type="SMART" id="SM00922"/>
    </source>
</evidence>
<reference evidence="9" key="1">
    <citation type="submission" date="2015-06" db="UniProtKB">
        <authorList>
            <consortium name="EnsemblPlants"/>
        </authorList>
    </citation>
    <scope>IDENTIFICATION</scope>
</reference>
<evidence type="ECO:0000313" key="9">
    <source>
        <dbReference type="EnsemblPlants" id="EMT27364"/>
    </source>
</evidence>
<dbReference type="InterPro" id="IPR034603">
    <property type="entry name" value="Dipeptide_epimerase"/>
</dbReference>
<dbReference type="GO" id="GO:0046872">
    <property type="term" value="F:metal ion binding"/>
    <property type="evidence" value="ECO:0007669"/>
    <property type="project" value="UniProtKB-KW"/>
</dbReference>
<protein>
    <recommendedName>
        <fullName evidence="7">Dipeptide epimerase</fullName>
        <ecNumber evidence="7">5.1.1.-</ecNumber>
    </recommendedName>
</protein>
<feature type="binding site" evidence="6">
    <location>
        <position position="252"/>
    </location>
    <ligand>
        <name>Mg(2+)</name>
        <dbReference type="ChEBI" id="CHEBI:18420"/>
    </ligand>
</feature>